<comment type="caution">
    <text evidence="3">The sequence shown here is derived from an EMBL/GenBank/DDBJ whole genome shotgun (WGS) entry which is preliminary data.</text>
</comment>
<dbReference type="RefSeq" id="WP_150444577.1">
    <property type="nucleotide sequence ID" value="NZ_VYQE01000002.1"/>
</dbReference>
<dbReference type="Proteomes" id="UP000326554">
    <property type="component" value="Unassembled WGS sequence"/>
</dbReference>
<protein>
    <recommendedName>
        <fullName evidence="2">DUF7742 domain-containing protein</fullName>
    </recommendedName>
</protein>
<accession>A0A5J5GNC0</accession>
<feature type="region of interest" description="Disordered" evidence="1">
    <location>
        <begin position="39"/>
        <end position="62"/>
    </location>
</feature>
<feature type="compositionally biased region" description="Basic residues" evidence="1">
    <location>
        <begin position="43"/>
        <end position="52"/>
    </location>
</feature>
<organism evidence="3 4">
    <name type="scientific">Histidinibacterium aquaticum</name>
    <dbReference type="NCBI Taxonomy" id="2613962"/>
    <lineage>
        <taxon>Bacteria</taxon>
        <taxon>Pseudomonadati</taxon>
        <taxon>Pseudomonadota</taxon>
        <taxon>Alphaproteobacteria</taxon>
        <taxon>Rhodobacterales</taxon>
        <taxon>Paracoccaceae</taxon>
        <taxon>Histidinibacterium</taxon>
    </lineage>
</organism>
<gene>
    <name evidence="3" type="ORF">F3S47_07235</name>
</gene>
<evidence type="ECO:0000313" key="3">
    <source>
        <dbReference type="EMBL" id="KAA9009044.1"/>
    </source>
</evidence>
<dbReference type="AlphaFoldDB" id="A0A5J5GNC0"/>
<proteinExistence type="predicted"/>
<sequence length="94" mass="10632">MRPLMPADLDMAVRVLLAVPEARRPALARRLIAEAREADDHRRRTGWMHPRHGGGTLLQAAELHPKSPLPEHCDRAYRDMLEHLIAACTDLLVD</sequence>
<reference evidence="3 4" key="1">
    <citation type="submission" date="2019-09" db="EMBL/GenBank/DDBJ databases">
        <authorList>
            <person name="Park J.-S."/>
            <person name="Choi H.-J."/>
        </authorList>
    </citation>
    <scope>NUCLEOTIDE SEQUENCE [LARGE SCALE GENOMIC DNA]</scope>
    <source>
        <strain evidence="3 4">176SS1-4</strain>
    </source>
</reference>
<feature type="domain" description="DUF7742" evidence="2">
    <location>
        <begin position="2"/>
        <end position="87"/>
    </location>
</feature>
<evidence type="ECO:0000313" key="4">
    <source>
        <dbReference type="Proteomes" id="UP000326554"/>
    </source>
</evidence>
<dbReference type="Pfam" id="PF24891">
    <property type="entry name" value="DUF7742"/>
    <property type="match status" value="1"/>
</dbReference>
<dbReference type="InterPro" id="IPR056644">
    <property type="entry name" value="DUF7742"/>
</dbReference>
<name>A0A5J5GNC0_9RHOB</name>
<dbReference type="EMBL" id="VYQE01000002">
    <property type="protein sequence ID" value="KAA9009044.1"/>
    <property type="molecule type" value="Genomic_DNA"/>
</dbReference>
<keyword evidence="4" id="KW-1185">Reference proteome</keyword>
<evidence type="ECO:0000259" key="2">
    <source>
        <dbReference type="Pfam" id="PF24891"/>
    </source>
</evidence>
<evidence type="ECO:0000256" key="1">
    <source>
        <dbReference type="SAM" id="MobiDB-lite"/>
    </source>
</evidence>